<dbReference type="EMBL" id="VJMJ01000017">
    <property type="protein sequence ID" value="KAF0743441.1"/>
    <property type="molecule type" value="Genomic_DNA"/>
</dbReference>
<dbReference type="PROSITE" id="PS50089">
    <property type="entry name" value="ZF_RING_2"/>
    <property type="match status" value="1"/>
</dbReference>
<dbReference type="Gene3D" id="3.30.40.10">
    <property type="entry name" value="Zinc/RING finger domain, C3HC4 (zinc finger)"/>
    <property type="match status" value="1"/>
</dbReference>
<feature type="domain" description="RING-type" evidence="5">
    <location>
        <begin position="85"/>
        <end position="126"/>
    </location>
</feature>
<organism evidence="6 7">
    <name type="scientific">Aphanomyces euteiches</name>
    <dbReference type="NCBI Taxonomy" id="100861"/>
    <lineage>
        <taxon>Eukaryota</taxon>
        <taxon>Sar</taxon>
        <taxon>Stramenopiles</taxon>
        <taxon>Oomycota</taxon>
        <taxon>Saprolegniomycetes</taxon>
        <taxon>Saprolegniales</taxon>
        <taxon>Verrucalvaceae</taxon>
        <taxon>Aphanomyces</taxon>
    </lineage>
</organism>
<dbReference type="GO" id="GO:0012505">
    <property type="term" value="C:endomembrane system"/>
    <property type="evidence" value="ECO:0007669"/>
    <property type="project" value="TreeGrafter"/>
</dbReference>
<accession>A0A6G0XSH1</accession>
<gene>
    <name evidence="6" type="ORF">Ae201684_001912</name>
</gene>
<name>A0A6G0XSH1_9STRA</name>
<sequence length="217" mass="23970">MTATPTVVYPPIQPSDITLRVLVRYPVPRGHSVSDVLHHFRSAEWIHTISKLVVPHLKSRVDPAFLAQLPSADHLIDDDAVREDCVICLHGMTRETTNVVLPCGHVFHSSCIAGWLHIRNECPHCRTLLASQYSGRYSFRLVATKLELTELRDLAIPDSALLDVAVGGKVLRALVDVILGPVVHDVGGPRMFSCEMKTGLTLLPIEPIPSDDAKYHP</sequence>
<evidence type="ECO:0000256" key="1">
    <source>
        <dbReference type="ARBA" id="ARBA00022723"/>
    </source>
</evidence>
<evidence type="ECO:0000259" key="5">
    <source>
        <dbReference type="PROSITE" id="PS50089"/>
    </source>
</evidence>
<dbReference type="PANTHER" id="PTHR22763">
    <property type="entry name" value="RING ZINC FINGER PROTEIN"/>
    <property type="match status" value="1"/>
</dbReference>
<dbReference type="VEuPathDB" id="FungiDB:AeMF1_012244"/>
<protein>
    <recommendedName>
        <fullName evidence="5">RING-type domain-containing protein</fullName>
    </recommendedName>
</protein>
<dbReference type="Proteomes" id="UP000481153">
    <property type="component" value="Unassembled WGS sequence"/>
</dbReference>
<evidence type="ECO:0000313" key="6">
    <source>
        <dbReference type="EMBL" id="KAF0743441.1"/>
    </source>
</evidence>
<reference evidence="6 7" key="1">
    <citation type="submission" date="2019-07" db="EMBL/GenBank/DDBJ databases">
        <title>Genomics analysis of Aphanomyces spp. identifies a new class of oomycete effector associated with host adaptation.</title>
        <authorList>
            <person name="Gaulin E."/>
        </authorList>
    </citation>
    <scope>NUCLEOTIDE SEQUENCE [LARGE SCALE GENOMIC DNA]</scope>
    <source>
        <strain evidence="6 7">ATCC 201684</strain>
    </source>
</reference>
<dbReference type="GO" id="GO:0061630">
    <property type="term" value="F:ubiquitin protein ligase activity"/>
    <property type="evidence" value="ECO:0007669"/>
    <property type="project" value="TreeGrafter"/>
</dbReference>
<comment type="caution">
    <text evidence="6">The sequence shown here is derived from an EMBL/GenBank/DDBJ whole genome shotgun (WGS) entry which is preliminary data.</text>
</comment>
<dbReference type="SUPFAM" id="SSF57850">
    <property type="entry name" value="RING/U-box"/>
    <property type="match status" value="1"/>
</dbReference>
<keyword evidence="2 4" id="KW-0863">Zinc-finger</keyword>
<evidence type="ECO:0000256" key="3">
    <source>
        <dbReference type="ARBA" id="ARBA00022833"/>
    </source>
</evidence>
<dbReference type="AlphaFoldDB" id="A0A6G0XSH1"/>
<dbReference type="GO" id="GO:0043161">
    <property type="term" value="P:proteasome-mediated ubiquitin-dependent protein catabolic process"/>
    <property type="evidence" value="ECO:0007669"/>
    <property type="project" value="TreeGrafter"/>
</dbReference>
<evidence type="ECO:0000256" key="2">
    <source>
        <dbReference type="ARBA" id="ARBA00022771"/>
    </source>
</evidence>
<dbReference type="Pfam" id="PF13639">
    <property type="entry name" value="zf-RING_2"/>
    <property type="match status" value="1"/>
</dbReference>
<keyword evidence="7" id="KW-1185">Reference proteome</keyword>
<evidence type="ECO:0000313" key="7">
    <source>
        <dbReference type="Proteomes" id="UP000481153"/>
    </source>
</evidence>
<evidence type="ECO:0000256" key="4">
    <source>
        <dbReference type="PROSITE-ProRule" id="PRU00175"/>
    </source>
</evidence>
<proteinExistence type="predicted"/>
<dbReference type="SMART" id="SM00184">
    <property type="entry name" value="RING"/>
    <property type="match status" value="1"/>
</dbReference>
<dbReference type="InterPro" id="IPR001841">
    <property type="entry name" value="Znf_RING"/>
</dbReference>
<dbReference type="GO" id="GO:0008270">
    <property type="term" value="F:zinc ion binding"/>
    <property type="evidence" value="ECO:0007669"/>
    <property type="project" value="UniProtKB-KW"/>
</dbReference>
<keyword evidence="3" id="KW-0862">Zinc</keyword>
<dbReference type="InterPro" id="IPR013083">
    <property type="entry name" value="Znf_RING/FYVE/PHD"/>
</dbReference>
<dbReference type="InterPro" id="IPR050731">
    <property type="entry name" value="HRD1_E3_ubiq-ligases"/>
</dbReference>
<keyword evidence="1" id="KW-0479">Metal-binding</keyword>